<protein>
    <submittedName>
        <fullName evidence="1">Uncharacterized protein</fullName>
    </submittedName>
</protein>
<reference evidence="1 2" key="1">
    <citation type="submission" date="2022-03" db="EMBL/GenBank/DDBJ databases">
        <title>Hymenobactersp. isolated from the air.</title>
        <authorList>
            <person name="Won M."/>
            <person name="Kwon S.-W."/>
        </authorList>
    </citation>
    <scope>NUCLEOTIDE SEQUENCE [LARGE SCALE GENOMIC DNA]</scope>
    <source>
        <strain evidence="1 2">KACC 22596</strain>
    </source>
</reference>
<keyword evidence="2" id="KW-1185">Reference proteome</keyword>
<organism evidence="1 2">
    <name type="scientific">Hymenobacter monticola</name>
    <dbReference type="NCBI Taxonomy" id="1705399"/>
    <lineage>
        <taxon>Bacteria</taxon>
        <taxon>Pseudomonadati</taxon>
        <taxon>Bacteroidota</taxon>
        <taxon>Cytophagia</taxon>
        <taxon>Cytophagales</taxon>
        <taxon>Hymenobacteraceae</taxon>
        <taxon>Hymenobacter</taxon>
    </lineage>
</organism>
<dbReference type="Proteomes" id="UP000831390">
    <property type="component" value="Chromosome"/>
</dbReference>
<accession>A0ABY4AZ97</accession>
<sequence>MSWTVVLESEHKDQIACLSAEFEPGVNLNREKFRLLCYLDPYGDTTFNRLQTADLLRDLVLLLAMEPNPLGDELIALVKRSQEDVHLYVCFYGD</sequence>
<dbReference type="RefSeq" id="WP_243510303.1">
    <property type="nucleotide sequence ID" value="NZ_CP094534.1"/>
</dbReference>
<name>A0ABY4AZ97_9BACT</name>
<evidence type="ECO:0000313" key="1">
    <source>
        <dbReference type="EMBL" id="UOE32227.1"/>
    </source>
</evidence>
<gene>
    <name evidence="1" type="ORF">MTP16_13920</name>
</gene>
<proteinExistence type="predicted"/>
<evidence type="ECO:0000313" key="2">
    <source>
        <dbReference type="Proteomes" id="UP000831390"/>
    </source>
</evidence>
<dbReference type="EMBL" id="CP094534">
    <property type="protein sequence ID" value="UOE32227.1"/>
    <property type="molecule type" value="Genomic_DNA"/>
</dbReference>